<name>A0A1J1IZH7_9DIPT</name>
<dbReference type="EMBL" id="CVRI01000064">
    <property type="protein sequence ID" value="CRL05488.1"/>
    <property type="molecule type" value="Genomic_DNA"/>
</dbReference>
<dbReference type="AlphaFoldDB" id="A0A1J1IZH7"/>
<gene>
    <name evidence="1" type="ORF">CLUMA_CG018556</name>
</gene>
<sequence>MLVADLPMNYRTIKKKVQQQRIYSAILTLCYVDSKSKVLPQFHGFHGFRRKSFSKDLKFVQTRFLPFQFSMPLQVEQFSFTSNTLEVLITSFSSDCFKKF</sequence>
<reference evidence="1 2" key="1">
    <citation type="submission" date="2015-04" db="EMBL/GenBank/DDBJ databases">
        <authorList>
            <person name="Syromyatnikov M.Y."/>
            <person name="Popov V.N."/>
        </authorList>
    </citation>
    <scope>NUCLEOTIDE SEQUENCE [LARGE SCALE GENOMIC DNA]</scope>
</reference>
<proteinExistence type="predicted"/>
<accession>A0A1J1IZH7</accession>
<evidence type="ECO:0000313" key="1">
    <source>
        <dbReference type="EMBL" id="CRL05488.1"/>
    </source>
</evidence>
<protein>
    <submittedName>
        <fullName evidence="1">CLUMA_CG018556, isoform A</fullName>
    </submittedName>
</protein>
<keyword evidence="2" id="KW-1185">Reference proteome</keyword>
<dbReference type="Proteomes" id="UP000183832">
    <property type="component" value="Unassembled WGS sequence"/>
</dbReference>
<organism evidence="1 2">
    <name type="scientific">Clunio marinus</name>
    <dbReference type="NCBI Taxonomy" id="568069"/>
    <lineage>
        <taxon>Eukaryota</taxon>
        <taxon>Metazoa</taxon>
        <taxon>Ecdysozoa</taxon>
        <taxon>Arthropoda</taxon>
        <taxon>Hexapoda</taxon>
        <taxon>Insecta</taxon>
        <taxon>Pterygota</taxon>
        <taxon>Neoptera</taxon>
        <taxon>Endopterygota</taxon>
        <taxon>Diptera</taxon>
        <taxon>Nematocera</taxon>
        <taxon>Chironomoidea</taxon>
        <taxon>Chironomidae</taxon>
        <taxon>Clunio</taxon>
    </lineage>
</organism>
<evidence type="ECO:0000313" key="2">
    <source>
        <dbReference type="Proteomes" id="UP000183832"/>
    </source>
</evidence>